<dbReference type="OrthoDB" id="5694214at2"/>
<evidence type="ECO:0000256" key="2">
    <source>
        <dbReference type="ARBA" id="ARBA00006275"/>
    </source>
</evidence>
<dbReference type="EMBL" id="CP007035">
    <property type="protein sequence ID" value="AHF15134.1"/>
    <property type="molecule type" value="Genomic_DNA"/>
</dbReference>
<keyword evidence="3" id="KW-0732">Signal</keyword>
<dbReference type="Pfam" id="PF07980">
    <property type="entry name" value="SusD_RagB"/>
    <property type="match status" value="1"/>
</dbReference>
<dbReference type="HOGENOM" id="CLU_015553_1_4_10"/>
<dbReference type="RefSeq" id="WP_008584722.1">
    <property type="nucleotide sequence ID" value="NZ_CP007035.1"/>
</dbReference>
<dbReference type="InterPro" id="IPR033985">
    <property type="entry name" value="SusD-like_N"/>
</dbReference>
<dbReference type="Pfam" id="PF14322">
    <property type="entry name" value="SusD-like_3"/>
    <property type="match status" value="1"/>
</dbReference>
<dbReference type="KEGG" id="nso:NIASO_08100"/>
<reference evidence="8 9" key="1">
    <citation type="submission" date="2013-12" db="EMBL/GenBank/DDBJ databases">
        <authorList>
            <consortium name="DOE Joint Genome Institute"/>
            <person name="Eisen J."/>
            <person name="Huntemann M."/>
            <person name="Han J."/>
            <person name="Chen A."/>
            <person name="Kyrpides N."/>
            <person name="Mavromatis K."/>
            <person name="Markowitz V."/>
            <person name="Palaniappan K."/>
            <person name="Ivanova N."/>
            <person name="Schaumberg A."/>
            <person name="Pati A."/>
            <person name="Liolios K."/>
            <person name="Nordberg H.P."/>
            <person name="Cantor M.N."/>
            <person name="Hua S.X."/>
            <person name="Woyke T."/>
        </authorList>
    </citation>
    <scope>NUCLEOTIDE SEQUENCE [LARGE SCALE GENOMIC DNA]</scope>
    <source>
        <strain evidence="9">DSM 19437</strain>
    </source>
</reference>
<dbReference type="GO" id="GO:0009279">
    <property type="term" value="C:cell outer membrane"/>
    <property type="evidence" value="ECO:0007669"/>
    <property type="project" value="UniProtKB-SubCell"/>
</dbReference>
<dbReference type="STRING" id="929713.NIASO_08100"/>
<proteinExistence type="inferred from homology"/>
<dbReference type="eggNOG" id="COG0436">
    <property type="taxonomic scope" value="Bacteria"/>
</dbReference>
<dbReference type="PROSITE" id="PS51257">
    <property type="entry name" value="PROKAR_LIPOPROTEIN"/>
    <property type="match status" value="1"/>
</dbReference>
<dbReference type="AlphaFoldDB" id="W0F100"/>
<dbReference type="SUPFAM" id="SSF48452">
    <property type="entry name" value="TPR-like"/>
    <property type="match status" value="1"/>
</dbReference>
<evidence type="ECO:0000256" key="4">
    <source>
        <dbReference type="ARBA" id="ARBA00023136"/>
    </source>
</evidence>
<dbReference type="Gene3D" id="1.25.40.390">
    <property type="match status" value="1"/>
</dbReference>
<dbReference type="InterPro" id="IPR012944">
    <property type="entry name" value="SusD_RagB_dom"/>
</dbReference>
<organism evidence="8 9">
    <name type="scientific">Niabella soli DSM 19437</name>
    <dbReference type="NCBI Taxonomy" id="929713"/>
    <lineage>
        <taxon>Bacteria</taxon>
        <taxon>Pseudomonadati</taxon>
        <taxon>Bacteroidota</taxon>
        <taxon>Chitinophagia</taxon>
        <taxon>Chitinophagales</taxon>
        <taxon>Chitinophagaceae</taxon>
        <taxon>Niabella</taxon>
    </lineage>
</organism>
<comment type="subcellular location">
    <subcellularLocation>
        <location evidence="1">Cell outer membrane</location>
    </subcellularLocation>
</comment>
<keyword evidence="9" id="KW-1185">Reference proteome</keyword>
<evidence type="ECO:0000256" key="3">
    <source>
        <dbReference type="ARBA" id="ARBA00022729"/>
    </source>
</evidence>
<sequence>MNTIKYIAVIFLFSGLVLTSSCKKTFLKETLETDRGMDFYKTDAGIQSLSTGTYYQVFDAPFSGEQPFCTTSYGIDEFGIGGDASNSAWNNYDGSLKSIVTVVNSNTTSANAQWDNLYIGIGDANLIIENATASTATSDAIKKVALGEGYFFRAYCYLRLVSQYGGVPLKLNSSNTVELEFTRATPEEVCKQIIADFTQAYSLLPTTGAPAKITKYAAGHYLAKAYLFRASEINDSWNTSTKAADLAAIIPLCDEVIAARPLAANFASLWNYTGWDGANEQLSELILSAQFTADVSTNGSNAQHLYFDARYDDLPYMQRDLTGDRPYSRLRPNYYMYRIYDMVNDSRFWKTFRTKHRLNKFSGTKYVNGDLGIIYIIDQPGDTRFSGYKLNDVVVYSKTGKTIPSAYIAYPSGTTTDGALNGDVRFPSLSKYLDGSRAAGLNDTRGLRDIILARSAETYLIAAEAKIRLAKLGTGAYTDALPYINAVRMRAQYTAGEDRAAYYDGGGAYKVSTPYAADPTAIENIRSFMPENSYYESNNMAVTTTASGSLAITNINALPAGDEYVISKLGLTGDYNRMLALVLDERSRELAGEFKRWEDLSRTKTLVPRVRAFNFQATSFIQDYHLLRAIPQTYLDGIQQNGKSLTNDQKQAQQNPGY</sequence>
<evidence type="ECO:0000259" key="7">
    <source>
        <dbReference type="Pfam" id="PF14322"/>
    </source>
</evidence>
<gene>
    <name evidence="8" type="ORF">NIASO_08100</name>
</gene>
<keyword evidence="5" id="KW-0998">Cell outer membrane</keyword>
<accession>W0F100</accession>
<feature type="domain" description="RagB/SusD" evidence="6">
    <location>
        <begin position="284"/>
        <end position="613"/>
    </location>
</feature>
<evidence type="ECO:0000256" key="5">
    <source>
        <dbReference type="ARBA" id="ARBA00023237"/>
    </source>
</evidence>
<comment type="similarity">
    <text evidence="2">Belongs to the SusD family.</text>
</comment>
<dbReference type="InterPro" id="IPR011990">
    <property type="entry name" value="TPR-like_helical_dom_sf"/>
</dbReference>
<evidence type="ECO:0000313" key="8">
    <source>
        <dbReference type="EMBL" id="AHF15134.1"/>
    </source>
</evidence>
<feature type="domain" description="SusD-like N-terminal" evidence="7">
    <location>
        <begin position="86"/>
        <end position="227"/>
    </location>
</feature>
<evidence type="ECO:0000313" key="9">
    <source>
        <dbReference type="Proteomes" id="UP000003586"/>
    </source>
</evidence>
<evidence type="ECO:0000259" key="6">
    <source>
        <dbReference type="Pfam" id="PF07980"/>
    </source>
</evidence>
<dbReference type="Proteomes" id="UP000003586">
    <property type="component" value="Chromosome"/>
</dbReference>
<keyword evidence="4" id="KW-0472">Membrane</keyword>
<name>W0F100_9BACT</name>
<protein>
    <submittedName>
        <fullName evidence="8">Membrane protein</fullName>
    </submittedName>
</protein>
<evidence type="ECO:0000256" key="1">
    <source>
        <dbReference type="ARBA" id="ARBA00004442"/>
    </source>
</evidence>